<comment type="caution">
    <text evidence="17">The sequence shown here is derived from an EMBL/GenBank/DDBJ whole genome shotgun (WGS) entry which is preliminary data.</text>
</comment>
<feature type="transmembrane region" description="Helical" evidence="14">
    <location>
        <begin position="179"/>
        <end position="205"/>
    </location>
</feature>
<dbReference type="Pfam" id="PF02518">
    <property type="entry name" value="HATPase_c"/>
    <property type="match status" value="1"/>
</dbReference>
<keyword evidence="6" id="KW-0808">Transferase</keyword>
<keyword evidence="4" id="KW-1003">Cell membrane</keyword>
<dbReference type="SMART" id="SM00387">
    <property type="entry name" value="HATPase_c"/>
    <property type="match status" value="1"/>
</dbReference>
<evidence type="ECO:0000256" key="6">
    <source>
        <dbReference type="ARBA" id="ARBA00022679"/>
    </source>
</evidence>
<evidence type="ECO:0000256" key="12">
    <source>
        <dbReference type="ARBA" id="ARBA00023012"/>
    </source>
</evidence>
<dbReference type="InterPro" id="IPR011620">
    <property type="entry name" value="Sig_transdc_His_kinase_LytS_TM"/>
</dbReference>
<feature type="transmembrane region" description="Helical" evidence="14">
    <location>
        <begin position="95"/>
        <end position="114"/>
    </location>
</feature>
<proteinExistence type="predicted"/>
<dbReference type="InterPro" id="IPR010559">
    <property type="entry name" value="Sig_transdc_His_kin_internal"/>
</dbReference>
<dbReference type="SMART" id="SM00065">
    <property type="entry name" value="GAF"/>
    <property type="match status" value="1"/>
</dbReference>
<evidence type="ECO:0000256" key="1">
    <source>
        <dbReference type="ARBA" id="ARBA00000085"/>
    </source>
</evidence>
<comment type="subcellular location">
    <subcellularLocation>
        <location evidence="2">Cell membrane</location>
        <topology evidence="2">Multi-pass membrane protein</topology>
    </subcellularLocation>
</comment>
<evidence type="ECO:0000256" key="2">
    <source>
        <dbReference type="ARBA" id="ARBA00004651"/>
    </source>
</evidence>
<dbReference type="Pfam" id="PF07694">
    <property type="entry name" value="5TM-5TMR_LYT"/>
    <property type="match status" value="1"/>
</dbReference>
<dbReference type="GO" id="GO:0005524">
    <property type="term" value="F:ATP binding"/>
    <property type="evidence" value="ECO:0007669"/>
    <property type="project" value="UniProtKB-KW"/>
</dbReference>
<dbReference type="InterPro" id="IPR029016">
    <property type="entry name" value="GAF-like_dom_sf"/>
</dbReference>
<dbReference type="Pfam" id="PF06580">
    <property type="entry name" value="His_kinase"/>
    <property type="match status" value="1"/>
</dbReference>
<evidence type="ECO:0000256" key="5">
    <source>
        <dbReference type="ARBA" id="ARBA00022553"/>
    </source>
</evidence>
<dbReference type="InterPro" id="IPR003018">
    <property type="entry name" value="GAF"/>
</dbReference>
<evidence type="ECO:0000313" key="17">
    <source>
        <dbReference type="EMBL" id="KEP26643.1"/>
    </source>
</evidence>
<dbReference type="Proteomes" id="UP000028091">
    <property type="component" value="Unassembled WGS sequence"/>
</dbReference>
<evidence type="ECO:0000256" key="14">
    <source>
        <dbReference type="SAM" id="Phobius"/>
    </source>
</evidence>
<protein>
    <recommendedName>
        <fullName evidence="3">histidine kinase</fullName>
        <ecNumber evidence="3">2.7.13.3</ecNumber>
    </recommendedName>
</protein>
<feature type="domain" description="GAF" evidence="15">
    <location>
        <begin position="238"/>
        <end position="373"/>
    </location>
</feature>
<dbReference type="PANTHER" id="PTHR34220:SF7">
    <property type="entry name" value="SENSOR HISTIDINE KINASE YPDA"/>
    <property type="match status" value="1"/>
</dbReference>
<dbReference type="EMBL" id="JOTP01000008">
    <property type="protein sequence ID" value="KEP26643.1"/>
    <property type="molecule type" value="Genomic_DNA"/>
</dbReference>
<dbReference type="InterPro" id="IPR036890">
    <property type="entry name" value="HATPase_C_sf"/>
</dbReference>
<dbReference type="EC" id="2.7.13.3" evidence="3"/>
<keyword evidence="12" id="KW-0902">Two-component regulatory system</keyword>
<evidence type="ECO:0000256" key="8">
    <source>
        <dbReference type="ARBA" id="ARBA00022741"/>
    </source>
</evidence>
<accession>A0A081LBL7</accession>
<keyword evidence="11 14" id="KW-1133">Transmembrane helix</keyword>
<sequence length="585" mass="64719">MLHLIIMMIERVGIIVILGFVLAHVKGFRNLLLYNQGFRKKATLVFVFASFSMISNYTGIEIQQQMIMNHEFSYHLGSSSSIANTRIMGIEMGGLIGGPFVGIGAGLLAGIHRYSLGGSTALSCAISSILAGVIAGYVGSRFKRKNRMVTPRQAALFGVAMESLQMIIILLFAKPFADAWGLVSIIALPMIFVNGIGSFIFLSILQSVIRQEEQAKAMQTHRVFSIADQTLPFFRQGLNEQSCKSVAEIIHRLTETDAVSLTDTEKILAHVGDGTDHHIPSKSLITGLSKQVLMSGKIMKAHSKDEINCSVAHCPLEAAIVLPLTSNAQTIGTLKMYFNSPVGLSRVEEELAEGLAMLFSTQLELGEAETQSRLLKDAEIKALQAQVNPHFLFNAINTISVLCRTNVEMARKLLLQLSIYFRSNLQGARQLLIPMHKEIQHVEAYLSLEQARFPNKYHVTFQIEKELEQVMIPPFVLQVLVENAVRHAFPKHQTNCEVIVSALMKKGHVYVKVTDNGQGIEDDKMAQLLKAPVESKEGTGTALYNLDQRLRGIFGRQAALTIHSDKGTDISFHIPMDYVKKDDSR</sequence>
<dbReference type="Pfam" id="PF01590">
    <property type="entry name" value="GAF"/>
    <property type="match status" value="1"/>
</dbReference>
<keyword evidence="18" id="KW-1185">Reference proteome</keyword>
<evidence type="ECO:0000256" key="13">
    <source>
        <dbReference type="ARBA" id="ARBA00023136"/>
    </source>
</evidence>
<evidence type="ECO:0000256" key="11">
    <source>
        <dbReference type="ARBA" id="ARBA00022989"/>
    </source>
</evidence>
<dbReference type="SUPFAM" id="SSF55874">
    <property type="entry name" value="ATPase domain of HSP90 chaperone/DNA topoisomerase II/histidine kinase"/>
    <property type="match status" value="1"/>
</dbReference>
<feature type="transmembrane region" description="Helical" evidence="14">
    <location>
        <begin position="154"/>
        <end position="173"/>
    </location>
</feature>
<name>A0A081LBL7_9BACI</name>
<keyword evidence="10" id="KW-0067">ATP-binding</keyword>
<keyword evidence="9 17" id="KW-0418">Kinase</keyword>
<evidence type="ECO:0000259" key="15">
    <source>
        <dbReference type="SMART" id="SM00065"/>
    </source>
</evidence>
<feature type="transmembrane region" description="Helical" evidence="14">
    <location>
        <begin position="120"/>
        <end position="142"/>
    </location>
</feature>
<feature type="domain" description="Histidine kinase/HSP90-like ATPase" evidence="16">
    <location>
        <begin position="471"/>
        <end position="578"/>
    </location>
</feature>
<dbReference type="OrthoDB" id="9776552at2"/>
<dbReference type="PANTHER" id="PTHR34220">
    <property type="entry name" value="SENSOR HISTIDINE KINASE YPDA"/>
    <property type="match status" value="1"/>
</dbReference>
<dbReference type="AlphaFoldDB" id="A0A081LBL7"/>
<organism evidence="17 18">
    <name type="scientific">Bacillus zhangzhouensis</name>
    <dbReference type="NCBI Taxonomy" id="1178540"/>
    <lineage>
        <taxon>Bacteria</taxon>
        <taxon>Bacillati</taxon>
        <taxon>Bacillota</taxon>
        <taxon>Bacilli</taxon>
        <taxon>Bacillales</taxon>
        <taxon>Bacillaceae</taxon>
        <taxon>Bacillus</taxon>
    </lineage>
</organism>
<evidence type="ECO:0000256" key="9">
    <source>
        <dbReference type="ARBA" id="ARBA00022777"/>
    </source>
</evidence>
<evidence type="ECO:0000313" key="18">
    <source>
        <dbReference type="Proteomes" id="UP000028091"/>
    </source>
</evidence>
<dbReference type="InterPro" id="IPR050640">
    <property type="entry name" value="Bact_2-comp_sensor_kinase"/>
</dbReference>
<feature type="transmembrane region" description="Helical" evidence="14">
    <location>
        <begin position="43"/>
        <end position="60"/>
    </location>
</feature>
<keyword evidence="13 14" id="KW-0472">Membrane</keyword>
<dbReference type="SUPFAM" id="SSF55781">
    <property type="entry name" value="GAF domain-like"/>
    <property type="match status" value="1"/>
</dbReference>
<keyword evidence="8" id="KW-0547">Nucleotide-binding</keyword>
<keyword evidence="7 14" id="KW-0812">Transmembrane</keyword>
<dbReference type="Gene3D" id="3.30.450.40">
    <property type="match status" value="1"/>
</dbReference>
<dbReference type="eggNOG" id="COG3275">
    <property type="taxonomic scope" value="Bacteria"/>
</dbReference>
<evidence type="ECO:0000256" key="10">
    <source>
        <dbReference type="ARBA" id="ARBA00022840"/>
    </source>
</evidence>
<dbReference type="Gene3D" id="3.30.565.10">
    <property type="entry name" value="Histidine kinase-like ATPase, C-terminal domain"/>
    <property type="match status" value="1"/>
</dbReference>
<dbReference type="GO" id="GO:0000155">
    <property type="term" value="F:phosphorelay sensor kinase activity"/>
    <property type="evidence" value="ECO:0007669"/>
    <property type="project" value="InterPro"/>
</dbReference>
<evidence type="ECO:0000259" key="16">
    <source>
        <dbReference type="SMART" id="SM00387"/>
    </source>
</evidence>
<evidence type="ECO:0000256" key="7">
    <source>
        <dbReference type="ARBA" id="ARBA00022692"/>
    </source>
</evidence>
<keyword evidence="5" id="KW-0597">Phosphoprotein</keyword>
<dbReference type="GO" id="GO:0005886">
    <property type="term" value="C:plasma membrane"/>
    <property type="evidence" value="ECO:0007669"/>
    <property type="project" value="UniProtKB-SubCell"/>
</dbReference>
<evidence type="ECO:0000256" key="4">
    <source>
        <dbReference type="ARBA" id="ARBA00022475"/>
    </source>
</evidence>
<comment type="catalytic activity">
    <reaction evidence="1">
        <text>ATP + protein L-histidine = ADP + protein N-phospho-L-histidine.</text>
        <dbReference type="EC" id="2.7.13.3"/>
    </reaction>
</comment>
<gene>
    <name evidence="17" type="ORF">BA70_18870</name>
</gene>
<reference evidence="17 18" key="1">
    <citation type="submission" date="2012-09" db="EMBL/GenBank/DDBJ databases">
        <title>Genome Sequence of Bacillus sp. DW5-4.</title>
        <authorList>
            <person name="Lai Q."/>
            <person name="Liu Y."/>
            <person name="Shao Z."/>
        </authorList>
    </citation>
    <scope>NUCLEOTIDE SEQUENCE [LARGE SCALE GENOMIC DNA]</scope>
    <source>
        <strain evidence="17 18">DW5-4</strain>
    </source>
</reference>
<dbReference type="RefSeq" id="WP_034320905.1">
    <property type="nucleotide sequence ID" value="NZ_JOTP01000008.1"/>
</dbReference>
<evidence type="ECO:0000256" key="3">
    <source>
        <dbReference type="ARBA" id="ARBA00012438"/>
    </source>
</evidence>
<dbReference type="InterPro" id="IPR003594">
    <property type="entry name" value="HATPase_dom"/>
</dbReference>
<dbReference type="GO" id="GO:0071555">
    <property type="term" value="P:cell wall organization"/>
    <property type="evidence" value="ECO:0007669"/>
    <property type="project" value="InterPro"/>
</dbReference>